<protein>
    <recommendedName>
        <fullName evidence="3">Reverse transcriptase domain-containing protein</fullName>
    </recommendedName>
</protein>
<proteinExistence type="predicted"/>
<keyword evidence="2" id="KW-0496">Mitochondrion</keyword>
<dbReference type="InterPro" id="IPR053134">
    <property type="entry name" value="RNA-dir_DNA_polymerase"/>
</dbReference>
<evidence type="ECO:0000313" key="5">
    <source>
        <dbReference type="Proteomes" id="UP000616885"/>
    </source>
</evidence>
<evidence type="ECO:0000313" key="4">
    <source>
        <dbReference type="EMBL" id="KAF9754142.1"/>
    </source>
</evidence>
<dbReference type="CDD" id="cd01647">
    <property type="entry name" value="RT_LTR"/>
    <property type="match status" value="1"/>
</dbReference>
<feature type="domain" description="Reverse transcriptase" evidence="3">
    <location>
        <begin position="165"/>
        <end position="223"/>
    </location>
</feature>
<dbReference type="InterPro" id="IPR043128">
    <property type="entry name" value="Rev_trsase/Diguanyl_cyclase"/>
</dbReference>
<gene>
    <name evidence="4" type="ORF">IM811_012900</name>
</gene>
<reference evidence="4" key="1">
    <citation type="submission" date="2020-10" db="EMBL/GenBank/DDBJ databases">
        <title>High-Quality Genome Resource of Clonostachys rosea strain S41 by Oxford Nanopore Long-Read Sequencing.</title>
        <authorList>
            <person name="Wang H."/>
        </authorList>
    </citation>
    <scope>NUCLEOTIDE SEQUENCE</scope>
    <source>
        <strain evidence="4">S41</strain>
    </source>
</reference>
<dbReference type="Gene3D" id="3.10.10.10">
    <property type="entry name" value="HIV Type 1 Reverse Transcriptase, subunit A, domain 1"/>
    <property type="match status" value="1"/>
</dbReference>
<sequence>MAKNIPDEYRIYDKLFKETLETGLSEYNQWDYEISIIEGGEPAFYKLYNLTEPQLQTLREYIDDMLAKGYIRLLTLSAGYPVMFVLKKNGKLRLVVDYRQLNKITRKDRTPLPLITELRDRLWGKRWFTALDLKGAYNLIRIKEGDEWKTAFRMKFGLYEYLYLDIFVVVYLDDILIFSDDLEMHKEHVHKVLKKLEDVKLLVEPEKSYFHIAAVKDWEILKTVKEVQAFLGFANYYRRFIKDYGKIAVPLYDITKKGIEF</sequence>
<dbReference type="InterPro" id="IPR000477">
    <property type="entry name" value="RT_dom"/>
</dbReference>
<dbReference type="Proteomes" id="UP000616885">
    <property type="component" value="Unassembled WGS sequence"/>
</dbReference>
<dbReference type="InterPro" id="IPR043502">
    <property type="entry name" value="DNA/RNA_pol_sf"/>
</dbReference>
<dbReference type="GO" id="GO:0005739">
    <property type="term" value="C:mitochondrion"/>
    <property type="evidence" value="ECO:0007669"/>
    <property type="project" value="UniProtKB-SubCell"/>
</dbReference>
<evidence type="ECO:0000259" key="3">
    <source>
        <dbReference type="Pfam" id="PF00078"/>
    </source>
</evidence>
<evidence type="ECO:0000256" key="1">
    <source>
        <dbReference type="ARBA" id="ARBA00004173"/>
    </source>
</evidence>
<comment type="caution">
    <text evidence="4">The sequence shown here is derived from an EMBL/GenBank/DDBJ whole genome shotgun (WGS) entry which is preliminary data.</text>
</comment>
<comment type="subcellular location">
    <subcellularLocation>
        <location evidence="1">Mitochondrion</location>
    </subcellularLocation>
</comment>
<dbReference type="AlphaFoldDB" id="A0A8H7TPE3"/>
<dbReference type="PANTHER" id="PTHR24559">
    <property type="entry name" value="TRANSPOSON TY3-I GAG-POL POLYPROTEIN"/>
    <property type="match status" value="1"/>
</dbReference>
<dbReference type="SUPFAM" id="SSF56672">
    <property type="entry name" value="DNA/RNA polymerases"/>
    <property type="match status" value="1"/>
</dbReference>
<dbReference type="EMBL" id="JADCTT010000004">
    <property type="protein sequence ID" value="KAF9754142.1"/>
    <property type="molecule type" value="Genomic_DNA"/>
</dbReference>
<evidence type="ECO:0000256" key="2">
    <source>
        <dbReference type="ARBA" id="ARBA00023128"/>
    </source>
</evidence>
<organism evidence="4 5">
    <name type="scientific">Bionectria ochroleuca</name>
    <name type="common">Gliocladium roseum</name>
    <dbReference type="NCBI Taxonomy" id="29856"/>
    <lineage>
        <taxon>Eukaryota</taxon>
        <taxon>Fungi</taxon>
        <taxon>Dikarya</taxon>
        <taxon>Ascomycota</taxon>
        <taxon>Pezizomycotina</taxon>
        <taxon>Sordariomycetes</taxon>
        <taxon>Hypocreomycetidae</taxon>
        <taxon>Hypocreales</taxon>
        <taxon>Bionectriaceae</taxon>
        <taxon>Clonostachys</taxon>
    </lineage>
</organism>
<accession>A0A8H7TPE3</accession>
<name>A0A8H7TPE3_BIOOC</name>
<feature type="domain" description="Reverse transcriptase" evidence="3">
    <location>
        <begin position="86"/>
        <end position="155"/>
    </location>
</feature>
<dbReference type="Gene3D" id="3.30.70.270">
    <property type="match status" value="1"/>
</dbReference>
<dbReference type="Pfam" id="PF00078">
    <property type="entry name" value="RVT_1"/>
    <property type="match status" value="2"/>
</dbReference>
<dbReference type="PANTHER" id="PTHR24559:SF444">
    <property type="entry name" value="REVERSE TRANSCRIPTASE DOMAIN-CONTAINING PROTEIN"/>
    <property type="match status" value="1"/>
</dbReference>